<dbReference type="AlphaFoldDB" id="A0AAV2K148"/>
<evidence type="ECO:0000313" key="1">
    <source>
        <dbReference type="EMBL" id="CAL1582618.1"/>
    </source>
</evidence>
<evidence type="ECO:0000313" key="2">
    <source>
        <dbReference type="Proteomes" id="UP001497482"/>
    </source>
</evidence>
<reference evidence="1 2" key="1">
    <citation type="submission" date="2024-04" db="EMBL/GenBank/DDBJ databases">
        <authorList>
            <person name="Waldvogel A.-M."/>
            <person name="Schoenle A."/>
        </authorList>
    </citation>
    <scope>NUCLEOTIDE SEQUENCE [LARGE SCALE GENOMIC DNA]</scope>
</reference>
<protein>
    <submittedName>
        <fullName evidence="1">Uncharacterized protein</fullName>
    </submittedName>
</protein>
<dbReference type="EMBL" id="OZ035837">
    <property type="protein sequence ID" value="CAL1582618.1"/>
    <property type="molecule type" value="Genomic_DNA"/>
</dbReference>
<dbReference type="Proteomes" id="UP001497482">
    <property type="component" value="Chromosome 15"/>
</dbReference>
<keyword evidence="2" id="KW-1185">Reference proteome</keyword>
<name>A0AAV2K148_KNICA</name>
<proteinExistence type="predicted"/>
<gene>
    <name evidence="1" type="ORF">KC01_LOCUS13191</name>
</gene>
<sequence>MLLFLEVRSIVSHKERKVNRLSWKNAGRGPKAGIEARKRSSAGLLSQPLLNNSSIFESSLTTTYGPASSTYSGLILSSITLITLAIFTPRTSDSSFRQAPPLGSSYGPRKILRANFSPNRASSLSY</sequence>
<accession>A0AAV2K148</accession>
<organism evidence="1 2">
    <name type="scientific">Knipowitschia caucasica</name>
    <name type="common">Caucasian dwarf goby</name>
    <name type="synonym">Pomatoschistus caucasicus</name>
    <dbReference type="NCBI Taxonomy" id="637954"/>
    <lineage>
        <taxon>Eukaryota</taxon>
        <taxon>Metazoa</taxon>
        <taxon>Chordata</taxon>
        <taxon>Craniata</taxon>
        <taxon>Vertebrata</taxon>
        <taxon>Euteleostomi</taxon>
        <taxon>Actinopterygii</taxon>
        <taxon>Neopterygii</taxon>
        <taxon>Teleostei</taxon>
        <taxon>Neoteleostei</taxon>
        <taxon>Acanthomorphata</taxon>
        <taxon>Gobiaria</taxon>
        <taxon>Gobiiformes</taxon>
        <taxon>Gobioidei</taxon>
        <taxon>Gobiidae</taxon>
        <taxon>Gobiinae</taxon>
        <taxon>Knipowitschia</taxon>
    </lineage>
</organism>